<dbReference type="Pfam" id="PF14833">
    <property type="entry name" value="NAD_binding_11"/>
    <property type="match status" value="1"/>
</dbReference>
<dbReference type="Pfam" id="PF03446">
    <property type="entry name" value="NAD_binding_2"/>
    <property type="match status" value="1"/>
</dbReference>
<evidence type="ECO:0000313" key="8">
    <source>
        <dbReference type="Proteomes" id="UP000008363"/>
    </source>
</evidence>
<gene>
    <name evidence="7" type="ORF">GORHZ_171_00150</name>
</gene>
<dbReference type="GO" id="GO:0051287">
    <property type="term" value="F:NAD binding"/>
    <property type="evidence" value="ECO:0007669"/>
    <property type="project" value="InterPro"/>
</dbReference>
<dbReference type="InterPro" id="IPR015815">
    <property type="entry name" value="HIBADH-related"/>
</dbReference>
<keyword evidence="8" id="KW-1185">Reference proteome</keyword>
<dbReference type="InterPro" id="IPR002204">
    <property type="entry name" value="3-OH-isobutyrate_DH-rel_CS"/>
</dbReference>
<dbReference type="PROSITE" id="PS00895">
    <property type="entry name" value="3_HYDROXYISOBUT_DH"/>
    <property type="match status" value="1"/>
</dbReference>
<organism evidence="7 8">
    <name type="scientific">Gordonia rhizosphera NBRC 16068</name>
    <dbReference type="NCBI Taxonomy" id="1108045"/>
    <lineage>
        <taxon>Bacteria</taxon>
        <taxon>Bacillati</taxon>
        <taxon>Actinomycetota</taxon>
        <taxon>Actinomycetes</taxon>
        <taxon>Mycobacteriales</taxon>
        <taxon>Gordoniaceae</taxon>
        <taxon>Gordonia</taxon>
    </lineage>
</organism>
<dbReference type="RefSeq" id="WP_006336653.1">
    <property type="nucleotide sequence ID" value="NZ_BAHC01000171.1"/>
</dbReference>
<dbReference type="InterPro" id="IPR013328">
    <property type="entry name" value="6PGD_dom2"/>
</dbReference>
<dbReference type="GO" id="GO:0016054">
    <property type="term" value="P:organic acid catabolic process"/>
    <property type="evidence" value="ECO:0007669"/>
    <property type="project" value="UniProtKB-ARBA"/>
</dbReference>
<dbReference type="EMBL" id="BAHC01000171">
    <property type="protein sequence ID" value="GAB92342.1"/>
    <property type="molecule type" value="Genomic_DNA"/>
</dbReference>
<dbReference type="PANTHER" id="PTHR43060:SF15">
    <property type="entry name" value="3-HYDROXYISOBUTYRATE DEHYDROGENASE-LIKE 1, MITOCHONDRIAL-RELATED"/>
    <property type="match status" value="1"/>
</dbReference>
<sequence>MTEAATDSVTSTTSESETLRVGFIGLGSQGGPMARRIIAAGHRVTLWARRPQTLESFAETAASVAESPAELARMSDLVCVCVVDDAGVEAVLTGPDGVFEGMKDGGVVAIHSTVHPATCVRMAEIGAARGITVIDAPVSGGGPAADAGRLLVMVGGDAQAAERCSPVFRTYGDPVVHLGDEVGAGEVAKLLNNALLAAHLEASAAILDIGRSLGVDPVRVGEVISHGTGASFAMSLLGPRGGEFGTLATTAGPLLRKDVGILAELLGDNEFGNGPLWDAADGALGRMGAPRS</sequence>
<evidence type="ECO:0000256" key="1">
    <source>
        <dbReference type="ARBA" id="ARBA00009080"/>
    </source>
</evidence>
<dbReference type="InterPro" id="IPR006115">
    <property type="entry name" value="6PGDH_NADP-bd"/>
</dbReference>
<protein>
    <submittedName>
        <fullName evidence="7">Putative oxidoreductase</fullName>
    </submittedName>
</protein>
<comment type="similarity">
    <text evidence="1">Belongs to the HIBADH-related family.</text>
</comment>
<dbReference type="GO" id="GO:0050661">
    <property type="term" value="F:NADP binding"/>
    <property type="evidence" value="ECO:0007669"/>
    <property type="project" value="InterPro"/>
</dbReference>
<feature type="active site" evidence="4">
    <location>
        <position position="189"/>
    </location>
</feature>
<evidence type="ECO:0000256" key="2">
    <source>
        <dbReference type="ARBA" id="ARBA00023002"/>
    </source>
</evidence>
<dbReference type="InterPro" id="IPR036291">
    <property type="entry name" value="NAD(P)-bd_dom_sf"/>
</dbReference>
<dbReference type="Proteomes" id="UP000008363">
    <property type="component" value="Unassembled WGS sequence"/>
</dbReference>
<comment type="caution">
    <text evidence="7">The sequence shown here is derived from an EMBL/GenBank/DDBJ whole genome shotgun (WGS) entry which is preliminary data.</text>
</comment>
<dbReference type="SUPFAM" id="SSF51735">
    <property type="entry name" value="NAD(P)-binding Rossmann-fold domains"/>
    <property type="match status" value="1"/>
</dbReference>
<evidence type="ECO:0000259" key="5">
    <source>
        <dbReference type="Pfam" id="PF03446"/>
    </source>
</evidence>
<dbReference type="OrthoDB" id="3185659at2"/>
<accession>K6WJN0</accession>
<dbReference type="GO" id="GO:0016491">
    <property type="term" value="F:oxidoreductase activity"/>
    <property type="evidence" value="ECO:0007669"/>
    <property type="project" value="UniProtKB-KW"/>
</dbReference>
<evidence type="ECO:0000313" key="7">
    <source>
        <dbReference type="EMBL" id="GAB92342.1"/>
    </source>
</evidence>
<proteinExistence type="inferred from homology"/>
<evidence type="ECO:0000256" key="4">
    <source>
        <dbReference type="PIRSR" id="PIRSR000103-1"/>
    </source>
</evidence>
<dbReference type="SUPFAM" id="SSF48179">
    <property type="entry name" value="6-phosphogluconate dehydrogenase C-terminal domain-like"/>
    <property type="match status" value="1"/>
</dbReference>
<name>K6WJN0_9ACTN</name>
<evidence type="ECO:0000259" key="6">
    <source>
        <dbReference type="Pfam" id="PF14833"/>
    </source>
</evidence>
<dbReference type="PANTHER" id="PTHR43060">
    <property type="entry name" value="3-HYDROXYISOBUTYRATE DEHYDROGENASE-LIKE 1, MITOCHONDRIAL-RELATED"/>
    <property type="match status" value="1"/>
</dbReference>
<feature type="domain" description="6-phosphogluconate dehydrogenase NADP-binding" evidence="5">
    <location>
        <begin position="20"/>
        <end position="179"/>
    </location>
</feature>
<dbReference type="InterPro" id="IPR029154">
    <property type="entry name" value="HIBADH-like_NADP-bd"/>
</dbReference>
<reference evidence="7 8" key="1">
    <citation type="submission" date="2012-08" db="EMBL/GenBank/DDBJ databases">
        <title>Whole genome shotgun sequence of Gordonia rhizosphera NBRC 16068.</title>
        <authorList>
            <person name="Takarada H."/>
            <person name="Isaki S."/>
            <person name="Hosoyama A."/>
            <person name="Tsuchikane K."/>
            <person name="Katsumata H."/>
            <person name="Baba S."/>
            <person name="Ohji S."/>
            <person name="Yamazaki S."/>
            <person name="Fujita N."/>
        </authorList>
    </citation>
    <scope>NUCLEOTIDE SEQUENCE [LARGE SCALE GENOMIC DNA]</scope>
    <source>
        <strain evidence="7 8">NBRC 16068</strain>
    </source>
</reference>
<dbReference type="eggNOG" id="COG2084">
    <property type="taxonomic scope" value="Bacteria"/>
</dbReference>
<evidence type="ECO:0000256" key="3">
    <source>
        <dbReference type="ARBA" id="ARBA00023027"/>
    </source>
</evidence>
<keyword evidence="2" id="KW-0560">Oxidoreductase</keyword>
<keyword evidence="3" id="KW-0520">NAD</keyword>
<dbReference type="Gene3D" id="3.40.50.720">
    <property type="entry name" value="NAD(P)-binding Rossmann-like Domain"/>
    <property type="match status" value="1"/>
</dbReference>
<dbReference type="AlphaFoldDB" id="K6WJN0"/>
<dbReference type="InterPro" id="IPR008927">
    <property type="entry name" value="6-PGluconate_DH-like_C_sf"/>
</dbReference>
<dbReference type="Gene3D" id="1.10.1040.10">
    <property type="entry name" value="N-(1-d-carboxylethyl)-l-norvaline Dehydrogenase, domain 2"/>
    <property type="match status" value="1"/>
</dbReference>
<dbReference type="STRING" id="1108045.GORHZ_171_00150"/>
<dbReference type="PIRSF" id="PIRSF000103">
    <property type="entry name" value="HIBADH"/>
    <property type="match status" value="1"/>
</dbReference>
<feature type="domain" description="3-hydroxyisobutyrate dehydrogenase-like NAD-binding" evidence="6">
    <location>
        <begin position="183"/>
        <end position="265"/>
    </location>
</feature>